<evidence type="ECO:0000313" key="3">
    <source>
        <dbReference type="Proteomes" id="UP000198802"/>
    </source>
</evidence>
<dbReference type="Gene3D" id="2.60.120.10">
    <property type="entry name" value="Jelly Rolls"/>
    <property type="match status" value="1"/>
</dbReference>
<dbReference type="Proteomes" id="UP000198802">
    <property type="component" value="Unassembled WGS sequence"/>
</dbReference>
<dbReference type="SUPFAM" id="SSF51182">
    <property type="entry name" value="RmlC-like cupins"/>
    <property type="match status" value="1"/>
</dbReference>
<keyword evidence="3" id="KW-1185">Reference proteome</keyword>
<evidence type="ECO:0000259" key="1">
    <source>
        <dbReference type="Pfam" id="PF07883"/>
    </source>
</evidence>
<sequence>MPAIHVPAGSTGGEFVRTPSGVMLPADIDPFHRRLFHIAPSALVGDTTQTSGMRRLEAVSGKTVGARSLWMGQTHVPASTASGNHHHGASETAIYIVSGNPAFVFLDVDGDEPVETRVETSPGDYIFVPPYVPHREENPDPDAEAVVVIARTTQEAIVVNLGDLGWSEVRLDAPGTPGTHGTPGTEC</sequence>
<dbReference type="InterPro" id="IPR014710">
    <property type="entry name" value="RmlC-like_jellyroll"/>
</dbReference>
<dbReference type="PANTHER" id="PTHR40112:SF1">
    <property type="entry name" value="H2HPP ISOMERASE"/>
    <property type="match status" value="1"/>
</dbReference>
<name>A0A0S4QR22_9ACTN</name>
<dbReference type="RefSeq" id="WP_091280417.1">
    <property type="nucleotide sequence ID" value="NZ_FAOZ01000016.1"/>
</dbReference>
<dbReference type="EMBL" id="FAOZ01000016">
    <property type="protein sequence ID" value="CUU58021.1"/>
    <property type="molecule type" value="Genomic_DNA"/>
</dbReference>
<dbReference type="InterPro" id="IPR013096">
    <property type="entry name" value="Cupin_2"/>
</dbReference>
<dbReference type="InterPro" id="IPR052535">
    <property type="entry name" value="Bacilysin_H2HPP_isomerase"/>
</dbReference>
<feature type="domain" description="Cupin type-2" evidence="1">
    <location>
        <begin position="75"/>
        <end position="147"/>
    </location>
</feature>
<evidence type="ECO:0000313" key="2">
    <source>
        <dbReference type="EMBL" id="CUU58021.1"/>
    </source>
</evidence>
<dbReference type="PANTHER" id="PTHR40112">
    <property type="entry name" value="H2HPP ISOMERASE"/>
    <property type="match status" value="1"/>
</dbReference>
<dbReference type="Pfam" id="PF07883">
    <property type="entry name" value="Cupin_2"/>
    <property type="match status" value="1"/>
</dbReference>
<reference evidence="3" key="1">
    <citation type="submission" date="2015-11" db="EMBL/GenBank/DDBJ databases">
        <authorList>
            <person name="Varghese N."/>
        </authorList>
    </citation>
    <scope>NUCLEOTIDE SEQUENCE [LARGE SCALE GENOMIC DNA]</scope>
    <source>
        <strain evidence="3">DSM 45899</strain>
    </source>
</reference>
<dbReference type="InterPro" id="IPR011051">
    <property type="entry name" value="RmlC_Cupin_sf"/>
</dbReference>
<gene>
    <name evidence="2" type="ORF">Ga0074812_11651</name>
</gene>
<proteinExistence type="predicted"/>
<protein>
    <submittedName>
        <fullName evidence="2">Cupin domain-containing protein</fullName>
    </submittedName>
</protein>
<organism evidence="2 3">
    <name type="scientific">Parafrankia irregularis</name>
    <dbReference type="NCBI Taxonomy" id="795642"/>
    <lineage>
        <taxon>Bacteria</taxon>
        <taxon>Bacillati</taxon>
        <taxon>Actinomycetota</taxon>
        <taxon>Actinomycetes</taxon>
        <taxon>Frankiales</taxon>
        <taxon>Frankiaceae</taxon>
        <taxon>Parafrankia</taxon>
    </lineage>
</organism>
<dbReference type="AlphaFoldDB" id="A0A0S4QR22"/>
<accession>A0A0S4QR22</accession>